<keyword evidence="2" id="KW-1185">Reference proteome</keyword>
<sequence length="50" mass="5806">MAEYTDICCGYLTACCHQASSDWRSSEITSHYRTIIFGIRDHNILSIWHV</sequence>
<proteinExistence type="predicted"/>
<organism evidence="1 2">
    <name type="scientific">Gossypium arboreum</name>
    <name type="common">Tree cotton</name>
    <name type="synonym">Gossypium nanking</name>
    <dbReference type="NCBI Taxonomy" id="29729"/>
    <lineage>
        <taxon>Eukaryota</taxon>
        <taxon>Viridiplantae</taxon>
        <taxon>Streptophyta</taxon>
        <taxon>Embryophyta</taxon>
        <taxon>Tracheophyta</taxon>
        <taxon>Spermatophyta</taxon>
        <taxon>Magnoliopsida</taxon>
        <taxon>eudicotyledons</taxon>
        <taxon>Gunneridae</taxon>
        <taxon>Pentapetalae</taxon>
        <taxon>rosids</taxon>
        <taxon>malvids</taxon>
        <taxon>Malvales</taxon>
        <taxon>Malvaceae</taxon>
        <taxon>Malvoideae</taxon>
        <taxon>Gossypium</taxon>
    </lineage>
</organism>
<gene>
    <name evidence="1" type="ORF">F383_03925</name>
</gene>
<name>A0A0B0PDC1_GOSAR</name>
<protein>
    <submittedName>
        <fullName evidence="1">Uncharacterized protein</fullName>
    </submittedName>
</protein>
<evidence type="ECO:0000313" key="2">
    <source>
        <dbReference type="Proteomes" id="UP000032142"/>
    </source>
</evidence>
<reference evidence="2" key="1">
    <citation type="submission" date="2014-09" db="EMBL/GenBank/DDBJ databases">
        <authorList>
            <person name="Mudge J."/>
            <person name="Ramaraj T."/>
            <person name="Lindquist I.E."/>
            <person name="Bharti A.K."/>
            <person name="Sundararajan A."/>
            <person name="Cameron C.T."/>
            <person name="Woodward J.E."/>
            <person name="May G.D."/>
            <person name="Brubaker C."/>
            <person name="Broadhvest J."/>
            <person name="Wilkins T.A."/>
        </authorList>
    </citation>
    <scope>NUCLEOTIDE SEQUENCE</scope>
    <source>
        <strain evidence="2">cv. AKA8401</strain>
    </source>
</reference>
<dbReference type="AlphaFoldDB" id="A0A0B0PDC1"/>
<dbReference type="EMBL" id="KN423337">
    <property type="protein sequence ID" value="KHG22935.1"/>
    <property type="molecule type" value="Genomic_DNA"/>
</dbReference>
<dbReference type="Proteomes" id="UP000032142">
    <property type="component" value="Unassembled WGS sequence"/>
</dbReference>
<evidence type="ECO:0000313" key="1">
    <source>
        <dbReference type="EMBL" id="KHG22935.1"/>
    </source>
</evidence>
<accession>A0A0B0PDC1</accession>